<proteinExistence type="inferred from homology"/>
<keyword evidence="3" id="KW-0614">Plasmid</keyword>
<keyword evidence="1" id="KW-0574">Periplasm</keyword>
<accession>A0ABX6NZ98</accession>
<protein>
    <recommendedName>
        <fullName evidence="1">Thiol:disulfide interchange protein</fullName>
    </recommendedName>
</protein>
<comment type="similarity">
    <text evidence="1">Belongs to the thioredoxin family. DsbC subfamily.</text>
</comment>
<name>A0ABX6NZ98_AERME</name>
<geneLocation type="plasmid" evidence="4">
    <name>paeme5</name>
</geneLocation>
<dbReference type="RefSeq" id="WP_171270165.1">
    <property type="nucleotide sequence ID" value="NZ_CP038446.1"/>
</dbReference>
<dbReference type="InterPro" id="IPR012336">
    <property type="entry name" value="Thioredoxin-like_fold"/>
</dbReference>
<gene>
    <name evidence="3" type="ORF">E4188_22520</name>
</gene>
<feature type="chain" id="PRO_5044977662" description="Thiol:disulfide interchange protein" evidence="1">
    <location>
        <begin position="22"/>
        <end position="238"/>
    </location>
</feature>
<dbReference type="PANTHER" id="PTHR35272">
    <property type="entry name" value="THIOL:DISULFIDE INTERCHANGE PROTEIN DSBC-RELATED"/>
    <property type="match status" value="1"/>
</dbReference>
<comment type="function">
    <text evidence="1">Required for disulfide bond formation in some periplasmic proteins. Acts by transferring its disulfide bond to other proteins and is reduced in the process.</text>
</comment>
<reference evidence="3 4" key="1">
    <citation type="submission" date="2019-03" db="EMBL/GenBank/DDBJ databases">
        <title>Novel transposon Tn6433 accelerates the dissemination of tet(E) in Aeromonas from aerobic biofilm under oxytetracycline stress.</title>
        <authorList>
            <person name="Shi Y."/>
            <person name="Tian Z."/>
            <person name="Zhang Y."/>
            <person name="Zhang H."/>
            <person name="Yang M."/>
        </authorList>
    </citation>
    <scope>NUCLEOTIDE SEQUENCE [LARGE SCALE GENOMIC DNA]</scope>
    <source>
        <strain evidence="3 4">R50-22</strain>
        <plasmid evidence="4">paeme5</plasmid>
    </source>
</reference>
<dbReference type="InterPro" id="IPR051470">
    <property type="entry name" value="Thiol:disulfide_interchange"/>
</dbReference>
<evidence type="ECO:0000259" key="2">
    <source>
        <dbReference type="Pfam" id="PF13098"/>
    </source>
</evidence>
<dbReference type="Gene3D" id="3.40.30.10">
    <property type="entry name" value="Glutaredoxin"/>
    <property type="match status" value="1"/>
</dbReference>
<feature type="signal peptide" evidence="1">
    <location>
        <begin position="1"/>
        <end position="21"/>
    </location>
</feature>
<organism evidence="3 4">
    <name type="scientific">Aeromonas media</name>
    <dbReference type="NCBI Taxonomy" id="651"/>
    <lineage>
        <taxon>Bacteria</taxon>
        <taxon>Pseudomonadati</taxon>
        <taxon>Pseudomonadota</taxon>
        <taxon>Gammaproteobacteria</taxon>
        <taxon>Aeromonadales</taxon>
        <taxon>Aeromonadaceae</taxon>
        <taxon>Aeromonas</taxon>
    </lineage>
</organism>
<keyword evidence="4" id="KW-1185">Reference proteome</keyword>
<evidence type="ECO:0000256" key="1">
    <source>
        <dbReference type="RuleBase" id="RU364038"/>
    </source>
</evidence>
<evidence type="ECO:0000313" key="4">
    <source>
        <dbReference type="Proteomes" id="UP000502657"/>
    </source>
</evidence>
<dbReference type="Pfam" id="PF13098">
    <property type="entry name" value="Thioredoxin_2"/>
    <property type="match status" value="1"/>
</dbReference>
<sequence length="238" mass="26036">MLTAMRYVTLALLAGLGTAQATTPDPELNAIAAKMKARHIEVDKLQRLSPHLVELTIKGERVYTTTDGDIMLFGQAVQFDKDNRPTNLSTAANWEQVRDMIQSGRAVTYKAAHEKASLAVFTDFTCGYCQKLHEQIGELNAHGVSVSYLPYPRSGPNSPSFEQMRAAWCEKDVKQALSSLFRGAQMPARSCANADAVNEGWALGQKVQLQGTPTLMTPGGQIYTGYRSVPDIMKLLGV</sequence>
<comment type="subcellular location">
    <subcellularLocation>
        <location evidence="1">Periplasm</location>
    </subcellularLocation>
</comment>
<dbReference type="InterPro" id="IPR033954">
    <property type="entry name" value="DiS-bond_Isoase_DsbC/G"/>
</dbReference>
<keyword evidence="1" id="KW-0732">Signal</keyword>
<keyword evidence="1" id="KW-0676">Redox-active center</keyword>
<dbReference type="PANTHER" id="PTHR35272:SF3">
    <property type="entry name" value="THIOL:DISULFIDE INTERCHANGE PROTEIN DSBC"/>
    <property type="match status" value="1"/>
</dbReference>
<dbReference type="EMBL" id="CP038449">
    <property type="protein sequence ID" value="QJT41276.1"/>
    <property type="molecule type" value="Genomic_DNA"/>
</dbReference>
<dbReference type="CDD" id="cd03020">
    <property type="entry name" value="DsbA_DsbC_DsbG"/>
    <property type="match status" value="1"/>
</dbReference>
<evidence type="ECO:0000313" key="3">
    <source>
        <dbReference type="EMBL" id="QJT41276.1"/>
    </source>
</evidence>
<dbReference type="SUPFAM" id="SSF52833">
    <property type="entry name" value="Thioredoxin-like"/>
    <property type="match status" value="1"/>
</dbReference>
<dbReference type="Proteomes" id="UP000502657">
    <property type="component" value="Plasmid pAeme5"/>
</dbReference>
<feature type="domain" description="Thioredoxin-like fold" evidence="2">
    <location>
        <begin position="111"/>
        <end position="234"/>
    </location>
</feature>
<dbReference type="InterPro" id="IPR036249">
    <property type="entry name" value="Thioredoxin-like_sf"/>
</dbReference>